<keyword evidence="3" id="KW-1185">Reference proteome</keyword>
<evidence type="ECO:0000313" key="3">
    <source>
        <dbReference type="Proteomes" id="UP001419268"/>
    </source>
</evidence>
<dbReference type="AlphaFoldDB" id="A0AAP0Q8B7"/>
<evidence type="ECO:0000313" key="2">
    <source>
        <dbReference type="EMBL" id="KAK9166796.1"/>
    </source>
</evidence>
<accession>A0AAP0Q8B7</accession>
<dbReference type="Pfam" id="PF03004">
    <property type="entry name" value="Transposase_24"/>
    <property type="match status" value="1"/>
</dbReference>
<reference evidence="2 3" key="1">
    <citation type="submission" date="2024-01" db="EMBL/GenBank/DDBJ databases">
        <title>Genome assemblies of Stephania.</title>
        <authorList>
            <person name="Yang L."/>
        </authorList>
    </citation>
    <scope>NUCLEOTIDE SEQUENCE [LARGE SCALE GENOMIC DNA]</scope>
    <source>
        <strain evidence="2">JXDWG</strain>
        <tissue evidence="2">Leaf</tissue>
    </source>
</reference>
<feature type="region of interest" description="Disordered" evidence="1">
    <location>
        <begin position="24"/>
        <end position="52"/>
    </location>
</feature>
<proteinExistence type="predicted"/>
<protein>
    <submittedName>
        <fullName evidence="2">Uncharacterized protein</fullName>
    </submittedName>
</protein>
<evidence type="ECO:0000256" key="1">
    <source>
        <dbReference type="SAM" id="MobiDB-lite"/>
    </source>
</evidence>
<name>A0AAP0Q8B7_9MAGN</name>
<dbReference type="EMBL" id="JBBNAG010000001">
    <property type="protein sequence ID" value="KAK9166796.1"/>
    <property type="molecule type" value="Genomic_DNA"/>
</dbReference>
<gene>
    <name evidence="2" type="ORF">Scep_001987</name>
</gene>
<dbReference type="Proteomes" id="UP001419268">
    <property type="component" value="Unassembled WGS sequence"/>
</dbReference>
<comment type="caution">
    <text evidence="2">The sequence shown here is derived from an EMBL/GenBank/DDBJ whole genome shotgun (WGS) entry which is preliminary data.</text>
</comment>
<dbReference type="InterPro" id="IPR004252">
    <property type="entry name" value="Probable_transposase_24"/>
</dbReference>
<organism evidence="2 3">
    <name type="scientific">Stephania cephalantha</name>
    <dbReference type="NCBI Taxonomy" id="152367"/>
    <lineage>
        <taxon>Eukaryota</taxon>
        <taxon>Viridiplantae</taxon>
        <taxon>Streptophyta</taxon>
        <taxon>Embryophyta</taxon>
        <taxon>Tracheophyta</taxon>
        <taxon>Spermatophyta</taxon>
        <taxon>Magnoliopsida</taxon>
        <taxon>Ranunculales</taxon>
        <taxon>Menispermaceae</taxon>
        <taxon>Menispermoideae</taxon>
        <taxon>Cissampelideae</taxon>
        <taxon>Stephania</taxon>
    </lineage>
</organism>
<sequence>MRPDFVTNKTWKKYCECWASADFKAKSEKASQNRKSKKDGRGTGYSKPLALEKDDDITPNDVLFHVHMKDHDGVTFINNRSALFHVSLELMRRPEEHTQATLDQPIDEEQLYYDTVRDCPKHHVYGLGSHGRRRRRRYADLGVSMSR</sequence>